<dbReference type="Gene3D" id="3.90.199.10">
    <property type="entry name" value="Topoisomerase II, domain 5"/>
    <property type="match status" value="1"/>
</dbReference>
<dbReference type="InterPro" id="IPR050220">
    <property type="entry name" value="Type_II_DNA_Topoisomerases"/>
</dbReference>
<comment type="caution">
    <text evidence="7">Lacks conserved residue(s) required for the propagation of feature annotation.</text>
</comment>
<feature type="domain" description="Topo IIA-type catalytic" evidence="9">
    <location>
        <begin position="1"/>
        <end position="399"/>
    </location>
</feature>
<dbReference type="Gene3D" id="1.10.268.10">
    <property type="entry name" value="Topoisomerase, domain 3"/>
    <property type="match status" value="1"/>
</dbReference>
<keyword evidence="2" id="KW-1003">Cell membrane</keyword>
<dbReference type="Pfam" id="PF00521">
    <property type="entry name" value="DNA_topoisoIV"/>
    <property type="match status" value="1"/>
</dbReference>
<dbReference type="EMBL" id="LT841305">
    <property type="protein sequence ID" value="SMH64457.1"/>
    <property type="molecule type" value="Genomic_DNA"/>
</dbReference>
<comment type="catalytic activity">
    <reaction evidence="1">
        <text>ATP-dependent breakage, passage and rejoining of double-stranded DNA.</text>
        <dbReference type="EC" id="5.6.2.2"/>
    </reaction>
</comment>
<dbReference type="InterPro" id="IPR013758">
    <property type="entry name" value="Topo_IIA_A/C_ab"/>
</dbReference>
<keyword evidence="4 7" id="KW-0238">DNA-binding</keyword>
<protein>
    <submittedName>
        <fullName evidence="10">DNA topoisomerase 4 subunit A</fullName>
        <ecNumber evidence="10">5.99.1.3</ecNumber>
    </submittedName>
</protein>
<dbReference type="InterPro" id="IPR002205">
    <property type="entry name" value="Topo_IIA_dom_A"/>
</dbReference>
<evidence type="ECO:0000256" key="8">
    <source>
        <dbReference type="SAM" id="MobiDB-lite"/>
    </source>
</evidence>
<dbReference type="PROSITE" id="PS52040">
    <property type="entry name" value="TOPO_IIA"/>
    <property type="match status" value="1"/>
</dbReference>
<evidence type="ECO:0000256" key="5">
    <source>
        <dbReference type="ARBA" id="ARBA00023136"/>
    </source>
</evidence>
<gene>
    <name evidence="10" type="ORF">AFERRI_10490</name>
</gene>
<reference evidence="10 11" key="1">
    <citation type="submission" date="2017-03" db="EMBL/GenBank/DDBJ databases">
        <authorList>
            <person name="Regsiter A."/>
            <person name="William W."/>
        </authorList>
    </citation>
    <scope>NUCLEOTIDE SEQUENCE [LARGE SCALE GENOMIC DNA]</scope>
    <source>
        <strain evidence="10">PRJEB5721</strain>
    </source>
</reference>
<dbReference type="PANTHER" id="PTHR43493:SF1">
    <property type="entry name" value="DNA TOPOISOMERASE 4 SUBUNIT A"/>
    <property type="match status" value="1"/>
</dbReference>
<dbReference type="InterPro" id="IPR013760">
    <property type="entry name" value="Topo_IIA-like_dom_sf"/>
</dbReference>
<evidence type="ECO:0000256" key="3">
    <source>
        <dbReference type="ARBA" id="ARBA00023029"/>
    </source>
</evidence>
<dbReference type="PANTHER" id="PTHR43493">
    <property type="entry name" value="DNA GYRASE/TOPOISOMERASE SUBUNIT A"/>
    <property type="match status" value="1"/>
</dbReference>
<keyword evidence="5" id="KW-0472">Membrane</keyword>
<name>A0ABY1ML31_9PROT</name>
<organism evidence="10 11">
    <name type="scientific">Acidithiobacillus ferrivorans</name>
    <dbReference type="NCBI Taxonomy" id="160808"/>
    <lineage>
        <taxon>Bacteria</taxon>
        <taxon>Pseudomonadati</taxon>
        <taxon>Pseudomonadota</taxon>
        <taxon>Acidithiobacillia</taxon>
        <taxon>Acidithiobacillales</taxon>
        <taxon>Acidithiobacillaceae</taxon>
        <taxon>Acidithiobacillus</taxon>
    </lineage>
</organism>
<keyword evidence="6 10" id="KW-0413">Isomerase</keyword>
<dbReference type="Proteomes" id="UP000193925">
    <property type="component" value="Chromosome AFERRI"/>
</dbReference>
<dbReference type="SUPFAM" id="SSF56719">
    <property type="entry name" value="Type II DNA topoisomerase"/>
    <property type="match status" value="1"/>
</dbReference>
<dbReference type="InterPro" id="IPR013757">
    <property type="entry name" value="Topo_IIA_A_a_sf"/>
</dbReference>
<dbReference type="EC" id="5.99.1.3" evidence="10"/>
<feature type="compositionally biased region" description="Polar residues" evidence="8">
    <location>
        <begin position="473"/>
        <end position="482"/>
    </location>
</feature>
<proteinExistence type="predicted"/>
<dbReference type="SMART" id="SM00434">
    <property type="entry name" value="TOP4c"/>
    <property type="match status" value="1"/>
</dbReference>
<evidence type="ECO:0000256" key="7">
    <source>
        <dbReference type="PROSITE-ProRule" id="PRU01384"/>
    </source>
</evidence>
<dbReference type="GO" id="GO:0016853">
    <property type="term" value="F:isomerase activity"/>
    <property type="evidence" value="ECO:0007669"/>
    <property type="project" value="UniProtKB-KW"/>
</dbReference>
<dbReference type="SUPFAM" id="SSF101904">
    <property type="entry name" value="GyrA/ParC C-terminal domain-like"/>
    <property type="match status" value="1"/>
</dbReference>
<evidence type="ECO:0000256" key="2">
    <source>
        <dbReference type="ARBA" id="ARBA00022475"/>
    </source>
</evidence>
<feature type="region of interest" description="Disordered" evidence="8">
    <location>
        <begin position="463"/>
        <end position="482"/>
    </location>
</feature>
<evidence type="ECO:0000313" key="11">
    <source>
        <dbReference type="Proteomes" id="UP000193925"/>
    </source>
</evidence>
<evidence type="ECO:0000256" key="1">
    <source>
        <dbReference type="ARBA" id="ARBA00000185"/>
    </source>
</evidence>
<keyword evidence="11" id="KW-1185">Reference proteome</keyword>
<evidence type="ECO:0000256" key="4">
    <source>
        <dbReference type="ARBA" id="ARBA00023125"/>
    </source>
</evidence>
<dbReference type="RefSeq" id="WP_051984795.1">
    <property type="nucleotide sequence ID" value="NZ_CCCS020000035.1"/>
</dbReference>
<evidence type="ECO:0000313" key="10">
    <source>
        <dbReference type="EMBL" id="SMH64457.1"/>
    </source>
</evidence>
<keyword evidence="3" id="KW-0799">Topoisomerase</keyword>
<evidence type="ECO:0000259" key="9">
    <source>
        <dbReference type="PROSITE" id="PS52040"/>
    </source>
</evidence>
<sequence>MRYTEARMMPIAELDEGTVDFRANYDGTLEEPATLPARLPFLLLNGASGIAVGMATEVPPHNLREITDACIRIVENPKITDDAILACIPGPDFPGGGRLISSPESIRHAYLTGRGSLRVRATWDVEKLARGEWRIAIRELPPGVSTAHILAEIETLSNPQPKGDGKKTALTPEQQALKNTMLAQIDTVRDESGKTHAVRVVIEPKSRNQDPDTLIQFLLAHTALETNASVNLTMLDLDGKAPCAPLAHILRQWVNFRIQTVRRRSQFRLGKALARIHILEGRLRVLLDIDAVIRVIREADDPKADLMTHFALSEIQADDILEIRLRQLGRLAGIELEKELADKREIAESLNALLRDKTLLRNTIAAELADDAAKYGENLRTRIDTDTPKTSQNAAASMLDEPVTVIVSKKGWLRSRSGHNVDLNTLTFKDGDTLLAVFTARTVDHLALLDHTGRTYSIPVTQIPGGRGDGIPASSQADIQNG</sequence>
<dbReference type="Gene3D" id="2.120.10.90">
    <property type="entry name" value="DNA gyrase/topoisomerase IV, subunit A, C-terminal"/>
    <property type="match status" value="1"/>
</dbReference>
<evidence type="ECO:0000256" key="6">
    <source>
        <dbReference type="ARBA" id="ARBA00023235"/>
    </source>
</evidence>
<dbReference type="InterPro" id="IPR035516">
    <property type="entry name" value="Gyrase/topoIV_suA_C"/>
</dbReference>
<dbReference type="Gene3D" id="3.30.1360.40">
    <property type="match status" value="1"/>
</dbReference>
<accession>A0ABY1ML31</accession>